<dbReference type="AlphaFoldDB" id="A0A0H5QTE6"/>
<evidence type="ECO:0000256" key="1">
    <source>
        <dbReference type="SAM" id="Phobius"/>
    </source>
</evidence>
<keyword evidence="1" id="KW-0812">Transmembrane</keyword>
<dbReference type="Proteomes" id="UP000182715">
    <property type="component" value="Unassembled WGS sequence"/>
</dbReference>
<evidence type="ECO:0000313" key="3">
    <source>
        <dbReference type="Proteomes" id="UP000182715"/>
    </source>
</evidence>
<evidence type="ECO:0000313" key="2">
    <source>
        <dbReference type="EMBL" id="CRY98933.1"/>
    </source>
</evidence>
<dbReference type="EMBL" id="CVTF01000036">
    <property type="protein sequence ID" value="CRY98933.1"/>
    <property type="molecule type" value="Genomic_DNA"/>
</dbReference>
<organism evidence="2 3">
    <name type="scientific">Neisseria meningitidis serogroup B</name>
    <dbReference type="NCBI Taxonomy" id="491"/>
    <lineage>
        <taxon>Bacteria</taxon>
        <taxon>Pseudomonadati</taxon>
        <taxon>Pseudomonadota</taxon>
        <taxon>Betaproteobacteria</taxon>
        <taxon>Neisseriales</taxon>
        <taxon>Neisseriaceae</taxon>
        <taxon>Neisseria</taxon>
    </lineage>
</organism>
<keyword evidence="1" id="KW-1133">Transmembrane helix</keyword>
<name>A0A0H5QTE6_NEIMI</name>
<proteinExistence type="predicted"/>
<feature type="transmembrane region" description="Helical" evidence="1">
    <location>
        <begin position="46"/>
        <end position="69"/>
    </location>
</feature>
<protein>
    <submittedName>
        <fullName evidence="2">FIG00761799: membrane protein</fullName>
    </submittedName>
</protein>
<accession>A0A0H5QTE6</accession>
<sequence>MVFLPDGVKNTVAMRPFFVGATVLAILGALVFFISPGAVVLHRQIFLELMLPAAYGGFLTAALLDWTVFFG</sequence>
<feature type="transmembrane region" description="Helical" evidence="1">
    <location>
        <begin position="12"/>
        <end position="34"/>
    </location>
</feature>
<keyword evidence="1" id="KW-0472">Membrane</keyword>
<reference evidence="2 3" key="1">
    <citation type="submission" date="2014-11" db="EMBL/GenBank/DDBJ databases">
        <authorList>
            <person name="Diene M.Seydina."/>
        </authorList>
    </citation>
    <scope>NUCLEOTIDE SEQUENCE [LARGE SCALE GENOMIC DNA]</scope>
    <source>
        <strain evidence="2 3">Neisseria meningitidis CHUV</strain>
    </source>
</reference>